<proteinExistence type="predicted"/>
<dbReference type="EMBL" id="JAROCY010000024">
    <property type="protein sequence ID" value="MDF8335306.1"/>
    <property type="molecule type" value="Genomic_DNA"/>
</dbReference>
<dbReference type="PROSITE" id="PS51078">
    <property type="entry name" value="ICLR_ED"/>
    <property type="match status" value="1"/>
</dbReference>
<sequence length="269" mass="28853">MSDSESTQTPAKRESGVTALARGLSILQCFDRPGAQLTVSEIARQVGLSQPTTWRLCSTLIDRGFLVKTSGGAALRVGAPAMTLGYAAIQGQDLPALARPYMEQLTQQMRTTTSLSLRNGVEILSVEQTIGSFVVPGQPVGWRASLASSSGGLAVLTVLPEDERRAVLEAIATRNPDAWPRRKERIERAIHQYEAHGFILFPDMFDGQYAAAAVPLIEGSGPDRRYWGLASSGLSATWTAEALEPVGKELVRIRSLLQPAASVLPAARA</sequence>
<comment type="caution">
    <text evidence="6">The sequence shown here is derived from an EMBL/GenBank/DDBJ whole genome shotgun (WGS) entry which is preliminary data.</text>
</comment>
<dbReference type="InterPro" id="IPR005471">
    <property type="entry name" value="Tscrpt_reg_IclR_N"/>
</dbReference>
<dbReference type="Gene3D" id="1.10.10.10">
    <property type="entry name" value="Winged helix-like DNA-binding domain superfamily/Winged helix DNA-binding domain"/>
    <property type="match status" value="1"/>
</dbReference>
<dbReference type="PROSITE" id="PS51077">
    <property type="entry name" value="HTH_ICLR"/>
    <property type="match status" value="1"/>
</dbReference>
<dbReference type="SUPFAM" id="SSF55781">
    <property type="entry name" value="GAF domain-like"/>
    <property type="match status" value="1"/>
</dbReference>
<evidence type="ECO:0000313" key="6">
    <source>
        <dbReference type="EMBL" id="MDF8335306.1"/>
    </source>
</evidence>
<feature type="domain" description="HTH iclR-type" evidence="4">
    <location>
        <begin position="17"/>
        <end position="79"/>
    </location>
</feature>
<accession>A0ABT6CN09</accession>
<evidence type="ECO:0000313" key="7">
    <source>
        <dbReference type="Proteomes" id="UP001222770"/>
    </source>
</evidence>
<dbReference type="InterPro" id="IPR036388">
    <property type="entry name" value="WH-like_DNA-bd_sf"/>
</dbReference>
<protein>
    <submittedName>
        <fullName evidence="6">Helix-turn-helix domain-containing protein</fullName>
    </submittedName>
</protein>
<dbReference type="Pfam" id="PF09339">
    <property type="entry name" value="HTH_IclR"/>
    <property type="match status" value="1"/>
</dbReference>
<organism evidence="6 7">
    <name type="scientific">Novosphingobium cyanobacteriorum</name>
    <dbReference type="NCBI Taxonomy" id="3024215"/>
    <lineage>
        <taxon>Bacteria</taxon>
        <taxon>Pseudomonadati</taxon>
        <taxon>Pseudomonadota</taxon>
        <taxon>Alphaproteobacteria</taxon>
        <taxon>Sphingomonadales</taxon>
        <taxon>Sphingomonadaceae</taxon>
        <taxon>Novosphingobium</taxon>
    </lineage>
</organism>
<keyword evidence="2" id="KW-0238">DNA-binding</keyword>
<dbReference type="InterPro" id="IPR050707">
    <property type="entry name" value="HTH_MetabolicPath_Reg"/>
</dbReference>
<dbReference type="Gene3D" id="3.30.450.40">
    <property type="match status" value="1"/>
</dbReference>
<dbReference type="InterPro" id="IPR036390">
    <property type="entry name" value="WH_DNA-bd_sf"/>
</dbReference>
<dbReference type="Proteomes" id="UP001222770">
    <property type="component" value="Unassembled WGS sequence"/>
</dbReference>
<dbReference type="InterPro" id="IPR014757">
    <property type="entry name" value="Tscrpt_reg_IclR_C"/>
</dbReference>
<keyword evidence="7" id="KW-1185">Reference proteome</keyword>
<dbReference type="PANTHER" id="PTHR30136">
    <property type="entry name" value="HELIX-TURN-HELIX TRANSCRIPTIONAL REGULATOR, ICLR FAMILY"/>
    <property type="match status" value="1"/>
</dbReference>
<dbReference type="PANTHER" id="PTHR30136:SF33">
    <property type="entry name" value="TRANSCRIPTIONAL REGULATORY PROTEIN"/>
    <property type="match status" value="1"/>
</dbReference>
<reference evidence="6 7" key="1">
    <citation type="submission" date="2023-03" db="EMBL/GenBank/DDBJ databases">
        <title>Novosphingobium cyanobacteriorum sp. nov., isolated from a eutrophic reservoir during the Microcystis bloom period.</title>
        <authorList>
            <person name="Kang M."/>
            <person name="Le V."/>
            <person name="Ko S.-R."/>
            <person name="Lee S.-A."/>
            <person name="Ahn C.-Y."/>
        </authorList>
    </citation>
    <scope>NUCLEOTIDE SEQUENCE [LARGE SCALE GENOMIC DNA]</scope>
    <source>
        <strain evidence="6 7">HBC54</strain>
    </source>
</reference>
<evidence type="ECO:0000259" key="5">
    <source>
        <dbReference type="PROSITE" id="PS51078"/>
    </source>
</evidence>
<dbReference type="SMART" id="SM00346">
    <property type="entry name" value="HTH_ICLR"/>
    <property type="match status" value="1"/>
</dbReference>
<keyword evidence="1" id="KW-0805">Transcription regulation</keyword>
<keyword evidence="3" id="KW-0804">Transcription</keyword>
<dbReference type="RefSeq" id="WP_277280271.1">
    <property type="nucleotide sequence ID" value="NZ_JAROCY010000024.1"/>
</dbReference>
<name>A0ABT6CN09_9SPHN</name>
<evidence type="ECO:0000256" key="1">
    <source>
        <dbReference type="ARBA" id="ARBA00023015"/>
    </source>
</evidence>
<evidence type="ECO:0000256" key="2">
    <source>
        <dbReference type="ARBA" id="ARBA00023125"/>
    </source>
</evidence>
<evidence type="ECO:0000259" key="4">
    <source>
        <dbReference type="PROSITE" id="PS51077"/>
    </source>
</evidence>
<dbReference type="SUPFAM" id="SSF46785">
    <property type="entry name" value="Winged helix' DNA-binding domain"/>
    <property type="match status" value="1"/>
</dbReference>
<evidence type="ECO:0000256" key="3">
    <source>
        <dbReference type="ARBA" id="ARBA00023163"/>
    </source>
</evidence>
<dbReference type="Pfam" id="PF01614">
    <property type="entry name" value="IclR_C"/>
    <property type="match status" value="1"/>
</dbReference>
<dbReference type="InterPro" id="IPR029016">
    <property type="entry name" value="GAF-like_dom_sf"/>
</dbReference>
<gene>
    <name evidence="6" type="ORF">POM99_19040</name>
</gene>
<feature type="domain" description="IclR-ED" evidence="5">
    <location>
        <begin position="80"/>
        <end position="269"/>
    </location>
</feature>